<dbReference type="Gene3D" id="3.40.630.190">
    <property type="entry name" value="LCP protein"/>
    <property type="match status" value="1"/>
</dbReference>
<sequence>MRRRKNIRFQNCKKRMAVVLALASVLTAFFLYRTGQLYLEKRALAEDVLQWHQEQDFDGEESKIDRIEYQGKLFRRNTYVKAILCMGIDRPGSLEETMVAGSGGQADAIFLVAQDIARDKVKILMIPRDTMTEITLTDLSGNVLGRDIQHLALGYAYGDGRDKSCRYMKEAVSNLLGGLAIDGYMAISMSALPIMNDGVGGVTVTVEEQGMERVDPEFIYGKTVTLKGTQAEAYIRYRDTGQAQSALGRAERQKSYIEGLLQAAKIKSGTDDSFVSGLLKEMEPYMVTDMTKDRYMDMALAFLGGGQELGVTDMLTLPGKAVETPIYDEYHPDKPQIQPIILDMFYREETDGMDKGK</sequence>
<organism evidence="3 4">
    <name type="scientific">Enterocloster hominis</name>
    <name type="common">ex Hitch et al. 2024</name>
    <dbReference type="NCBI Taxonomy" id="1917870"/>
    <lineage>
        <taxon>Bacteria</taxon>
        <taxon>Bacillati</taxon>
        <taxon>Bacillota</taxon>
        <taxon>Clostridia</taxon>
        <taxon>Lachnospirales</taxon>
        <taxon>Lachnospiraceae</taxon>
        <taxon>Enterocloster</taxon>
    </lineage>
</organism>
<dbReference type="Proteomes" id="UP001454086">
    <property type="component" value="Unassembled WGS sequence"/>
</dbReference>
<accession>A0ABV1CZH6</accession>
<protein>
    <submittedName>
        <fullName evidence="3">LCP family protein</fullName>
    </submittedName>
</protein>
<dbReference type="InterPro" id="IPR004474">
    <property type="entry name" value="LytR_CpsA_psr"/>
</dbReference>
<dbReference type="PANTHER" id="PTHR33392">
    <property type="entry name" value="POLYISOPRENYL-TEICHOIC ACID--PEPTIDOGLYCAN TEICHOIC ACID TRANSFERASE TAGU"/>
    <property type="match status" value="1"/>
</dbReference>
<evidence type="ECO:0000259" key="2">
    <source>
        <dbReference type="Pfam" id="PF03816"/>
    </source>
</evidence>
<evidence type="ECO:0000313" key="3">
    <source>
        <dbReference type="EMBL" id="MEQ2423529.1"/>
    </source>
</evidence>
<evidence type="ECO:0000256" key="1">
    <source>
        <dbReference type="ARBA" id="ARBA00006068"/>
    </source>
</evidence>
<keyword evidence="4" id="KW-1185">Reference proteome</keyword>
<gene>
    <name evidence="3" type="ORF">WMQ36_00955</name>
</gene>
<comment type="caution">
    <text evidence="3">The sequence shown here is derived from an EMBL/GenBank/DDBJ whole genome shotgun (WGS) entry which is preliminary data.</text>
</comment>
<dbReference type="Pfam" id="PF03816">
    <property type="entry name" value="LytR_cpsA_psr"/>
    <property type="match status" value="1"/>
</dbReference>
<dbReference type="EMBL" id="JBBMFM010000002">
    <property type="protein sequence ID" value="MEQ2423529.1"/>
    <property type="molecule type" value="Genomic_DNA"/>
</dbReference>
<feature type="domain" description="Cell envelope-related transcriptional attenuator" evidence="2">
    <location>
        <begin position="106"/>
        <end position="264"/>
    </location>
</feature>
<dbReference type="NCBIfam" id="TIGR00350">
    <property type="entry name" value="lytR_cpsA_psr"/>
    <property type="match status" value="1"/>
</dbReference>
<dbReference type="RefSeq" id="WP_040380027.1">
    <property type="nucleotide sequence ID" value="NZ_JBBMFM010000002.1"/>
</dbReference>
<comment type="similarity">
    <text evidence="1">Belongs to the LytR/CpsA/Psr (LCP) family.</text>
</comment>
<dbReference type="InterPro" id="IPR050922">
    <property type="entry name" value="LytR/CpsA/Psr_CW_biosynth"/>
</dbReference>
<dbReference type="PANTHER" id="PTHR33392:SF6">
    <property type="entry name" value="POLYISOPRENYL-TEICHOIC ACID--PEPTIDOGLYCAN TEICHOIC ACID TRANSFERASE TAGU"/>
    <property type="match status" value="1"/>
</dbReference>
<evidence type="ECO:0000313" key="4">
    <source>
        <dbReference type="Proteomes" id="UP001454086"/>
    </source>
</evidence>
<name>A0ABV1CZH6_9FIRM</name>
<proteinExistence type="inferred from homology"/>
<reference evidence="3 4" key="1">
    <citation type="submission" date="2024-03" db="EMBL/GenBank/DDBJ databases">
        <title>Human intestinal bacterial collection.</title>
        <authorList>
            <person name="Pauvert C."/>
            <person name="Hitch T.C.A."/>
            <person name="Clavel T."/>
        </authorList>
    </citation>
    <scope>NUCLEOTIDE SEQUENCE [LARGE SCALE GENOMIC DNA]</scope>
    <source>
        <strain evidence="3 4">CLA-SR-H021</strain>
    </source>
</reference>